<proteinExistence type="predicted"/>
<feature type="transmembrane region" description="Helical" evidence="1">
    <location>
        <begin position="63"/>
        <end position="84"/>
    </location>
</feature>
<evidence type="ECO:0000256" key="1">
    <source>
        <dbReference type="SAM" id="Phobius"/>
    </source>
</evidence>
<feature type="transmembrane region" description="Helical" evidence="1">
    <location>
        <begin position="96"/>
        <end position="117"/>
    </location>
</feature>
<keyword evidence="3" id="KW-1185">Reference proteome</keyword>
<gene>
    <name evidence="2" type="ORF">SAMN05444392_1163</name>
</gene>
<name>A0A1M5ATZ8_9BACL</name>
<keyword evidence="1" id="KW-0812">Transmembrane</keyword>
<dbReference type="EMBL" id="FQVL01000016">
    <property type="protein sequence ID" value="SHF33748.1"/>
    <property type="molecule type" value="Genomic_DNA"/>
</dbReference>
<accession>A0A1M5ATZ8</accession>
<keyword evidence="1" id="KW-0472">Membrane</keyword>
<feature type="transmembrane region" description="Helical" evidence="1">
    <location>
        <begin position="129"/>
        <end position="150"/>
    </location>
</feature>
<dbReference type="OrthoDB" id="2827528at2"/>
<evidence type="ECO:0000313" key="3">
    <source>
        <dbReference type="Proteomes" id="UP000184476"/>
    </source>
</evidence>
<evidence type="ECO:0000313" key="2">
    <source>
        <dbReference type="EMBL" id="SHF33748.1"/>
    </source>
</evidence>
<feature type="transmembrane region" description="Helical" evidence="1">
    <location>
        <begin position="156"/>
        <end position="178"/>
    </location>
</feature>
<organism evidence="2 3">
    <name type="scientific">Seinonella peptonophila</name>
    <dbReference type="NCBI Taxonomy" id="112248"/>
    <lineage>
        <taxon>Bacteria</taxon>
        <taxon>Bacillati</taxon>
        <taxon>Bacillota</taxon>
        <taxon>Bacilli</taxon>
        <taxon>Bacillales</taxon>
        <taxon>Thermoactinomycetaceae</taxon>
        <taxon>Seinonella</taxon>
    </lineage>
</organism>
<feature type="transmembrane region" description="Helical" evidence="1">
    <location>
        <begin position="29"/>
        <end position="51"/>
    </location>
</feature>
<dbReference type="Proteomes" id="UP000184476">
    <property type="component" value="Unassembled WGS sequence"/>
</dbReference>
<dbReference type="RefSeq" id="WP_073157568.1">
    <property type="nucleotide sequence ID" value="NZ_FQVL01000016.1"/>
</dbReference>
<keyword evidence="1" id="KW-1133">Transmembrane helix</keyword>
<dbReference type="STRING" id="112248.SAMN05444392_1163"/>
<reference evidence="2 3" key="1">
    <citation type="submission" date="2016-11" db="EMBL/GenBank/DDBJ databases">
        <authorList>
            <person name="Jaros S."/>
            <person name="Januszkiewicz K."/>
            <person name="Wedrychowicz H."/>
        </authorList>
    </citation>
    <scope>NUCLEOTIDE SEQUENCE [LARGE SCALE GENOMIC DNA]</scope>
    <source>
        <strain evidence="2 3">DSM 44666</strain>
    </source>
</reference>
<dbReference type="AlphaFoldDB" id="A0A1M5ATZ8"/>
<protein>
    <submittedName>
        <fullName evidence="2">Uncharacterized protein</fullName>
    </submittedName>
</protein>
<sequence length="199" mass="22962">MQRPKNELPLRQIIFGMLHTIGWYDEAMLFYPMLQIVLMILFIYFTVIIIKERKKIDKAFFNSLLYGLMAVFSGGILSGIWMSSNLGRTAGLEGDILILHFVGFHGLQAIPSIGWLLGQTRISSTNKWVHISGISWLLLLIFLFIQTWIGKSIIDPTIYVLLASFFVLVWFGIFLWSLNKWYQTLDKNNSVVIKNNNKI</sequence>